<reference evidence="1 2" key="1">
    <citation type="submission" date="2017-11" db="EMBL/GenBank/DDBJ databases">
        <title>A major lineage of nontailed dsDNA viruses as unrecognized killers of marine bacteria.</title>
        <authorList>
            <person name="Kauffman K.M."/>
            <person name="Hussain F.A."/>
            <person name="Yang J."/>
            <person name="Arevalo P."/>
            <person name="Brown J.M."/>
            <person name="Chang W.K."/>
            <person name="VanInsberghe D."/>
            <person name="Elsherbini J."/>
            <person name="Cutler M.B."/>
            <person name="Kelly L."/>
            <person name="Polz M.F."/>
        </authorList>
    </citation>
    <scope>NUCLEOTIDE SEQUENCE [LARGE SCALE GENOMIC DNA]</scope>
</reference>
<name>A0A2I7QKY2_9VIRU</name>
<evidence type="ECO:0000313" key="2">
    <source>
        <dbReference type="Proteomes" id="UP000272598"/>
    </source>
</evidence>
<dbReference type="Proteomes" id="UP000272598">
    <property type="component" value="Segment"/>
</dbReference>
<sequence>MSLNFPESRRQMNMANRETHVIRVTNANKTLNIVVKNGDESMTVKPMMFFEIATDNPKRFWIDANVLAIQNVTVRVWELD</sequence>
<accession>A0A2I7QKY2</accession>
<protein>
    <submittedName>
        <fullName evidence="1">Uncharacterized protein</fullName>
    </submittedName>
</protein>
<evidence type="ECO:0000313" key="1">
    <source>
        <dbReference type="EMBL" id="AUR82043.1"/>
    </source>
</evidence>
<gene>
    <name evidence="1" type="ORF">NVP1020O_01</name>
</gene>
<proteinExistence type="predicted"/>
<dbReference type="EMBL" id="MG592402">
    <property type="protein sequence ID" value="AUR82043.1"/>
    <property type="molecule type" value="Genomic_DNA"/>
</dbReference>
<keyword evidence="2" id="KW-1185">Reference proteome</keyword>
<organism evidence="1 2">
    <name type="scientific">Vibrio phage 1.020.O._10N.222.48.A2</name>
    <dbReference type="NCBI Taxonomy" id="1881450"/>
    <lineage>
        <taxon>Viruses</taxon>
        <taxon>Varidnaviria</taxon>
        <taxon>Abadenavirae</taxon>
        <taxon>Produgelaviricota</taxon>
        <taxon>Belvinaviricetes</taxon>
        <taxon>Vinavirales</taxon>
        <taxon>Autolykiviridae</taxon>
        <taxon>Oliviavirus</taxon>
        <taxon>Oliviavirus viph1020o</taxon>
        <taxon>Paulavirus viph1020o</taxon>
    </lineage>
</organism>